<dbReference type="Pfam" id="PF06897">
    <property type="entry name" value="DUF1269"/>
    <property type="match status" value="1"/>
</dbReference>
<name>A0A6C7E8Q5_ILUCY</name>
<evidence type="ECO:0000313" key="2">
    <source>
        <dbReference type="Proteomes" id="UP000011863"/>
    </source>
</evidence>
<dbReference type="EMBL" id="AP012057">
    <property type="protein sequence ID" value="BAN00416.1"/>
    <property type="molecule type" value="Genomic_DNA"/>
</dbReference>
<evidence type="ECO:0008006" key="3">
    <source>
        <dbReference type="Google" id="ProtNLM"/>
    </source>
</evidence>
<organism evidence="1 2">
    <name type="scientific">Ilumatobacter coccineus (strain NBRC 103263 / KCTC 29153 / YM16-304)</name>
    <dbReference type="NCBI Taxonomy" id="1313172"/>
    <lineage>
        <taxon>Bacteria</taxon>
        <taxon>Bacillati</taxon>
        <taxon>Actinomycetota</taxon>
        <taxon>Acidimicrobiia</taxon>
        <taxon>Acidimicrobiales</taxon>
        <taxon>Ilumatobacteraceae</taxon>
        <taxon>Ilumatobacter</taxon>
    </lineage>
</organism>
<evidence type="ECO:0000313" key="1">
    <source>
        <dbReference type="EMBL" id="BAN00416.1"/>
    </source>
</evidence>
<proteinExistence type="predicted"/>
<gene>
    <name evidence="1" type="ORF">YM304_01020</name>
</gene>
<protein>
    <recommendedName>
        <fullName evidence="3">DUF1269 domain-containing protein</fullName>
    </recommendedName>
</protein>
<keyword evidence="2" id="KW-1185">Reference proteome</keyword>
<dbReference type="KEGG" id="aym:YM304_01020"/>
<accession>A0A6C7E8Q5</accession>
<sequence length="171" mass="17824">MSDPDAPVIIGVSFDSALKAQEYLLAMGRLRQDGALDLKDAVTVTKNDDGKVMVTETIDPTPGRAAASGAMWTGLLGLVVGGPIGWIAGLGLGAGAGAVAAKVVDLGIPDEWVDWFKAAVEPGTSTIVILAEHVHVRALAEEARRFRGAELLYTSMSDSAMEQLDEAFSGD</sequence>
<dbReference type="Proteomes" id="UP000011863">
    <property type="component" value="Chromosome"/>
</dbReference>
<dbReference type="AlphaFoldDB" id="A0A6C7E8Q5"/>
<dbReference type="InterPro" id="IPR009200">
    <property type="entry name" value="DUF1269_membrane"/>
</dbReference>
<reference evidence="1 2" key="1">
    <citation type="journal article" date="2013" name="Int. J. Syst. Evol. Microbiol.">
        <title>Ilumatobacter nonamiense sp. nov. and Ilumatobacter coccineum sp. nov., isolated from seashore sand.</title>
        <authorList>
            <person name="Matsumoto A."/>
            <person name="Kasai H."/>
            <person name="Matsuo Y."/>
            <person name="Shizuri Y."/>
            <person name="Ichikawa N."/>
            <person name="Fujita N."/>
            <person name="Omura S."/>
            <person name="Takahashi Y."/>
        </authorList>
    </citation>
    <scope>NUCLEOTIDE SEQUENCE [LARGE SCALE GENOMIC DNA]</scope>
    <source>
        <strain evidence="2">NBRC 103263 / KCTC 29153 / YM16-304</strain>
    </source>
</reference>